<keyword evidence="3 4" id="KW-0067">ATP-binding</keyword>
<organism evidence="5 6">
    <name type="scientific">Spiribacter curvatus</name>
    <dbReference type="NCBI Taxonomy" id="1335757"/>
    <lineage>
        <taxon>Bacteria</taxon>
        <taxon>Pseudomonadati</taxon>
        <taxon>Pseudomonadota</taxon>
        <taxon>Gammaproteobacteria</taxon>
        <taxon>Chromatiales</taxon>
        <taxon>Ectothiorhodospiraceae</taxon>
        <taxon>Spiribacter</taxon>
    </lineage>
</organism>
<dbReference type="NCBIfam" id="TIGR02727">
    <property type="entry name" value="MTHFS_bact"/>
    <property type="match status" value="1"/>
</dbReference>
<comment type="cofactor">
    <cofactor evidence="4">
        <name>Mg(2+)</name>
        <dbReference type="ChEBI" id="CHEBI:18420"/>
    </cofactor>
</comment>
<keyword evidence="4" id="KW-0479">Metal-binding</keyword>
<sequence>MVCMSALCGKPKASFDLPDLNQRVQGRCPNGIAGIHSYTKTDLRRRLRARRAARQAARAAADRVTRLPHWRRARHVALYLAADGEIDTTPLIHAAWRAGKRVYLPVIRSPSGRLAFRRYTPTTALRSGRFGIRIPARTAEPLRAVAGLDLLIMPLVGFDAAGHRLGMGGGFYDRTLAGRRRGRRPLRLGLAHVCQQQPAIPHDRWDQRLDRVVTDQSTHFC</sequence>
<dbReference type="PANTHER" id="PTHR23407">
    <property type="entry name" value="ATPASE INHIBITOR/5-FORMYLTETRAHYDROFOLATE CYCLO-LIGASE"/>
    <property type="match status" value="1"/>
</dbReference>
<dbReference type="GO" id="GO:0030272">
    <property type="term" value="F:5-formyltetrahydrofolate cyclo-ligase activity"/>
    <property type="evidence" value="ECO:0007669"/>
    <property type="project" value="UniProtKB-EC"/>
</dbReference>
<dbReference type="InterPro" id="IPR024185">
    <property type="entry name" value="FTHF_cligase-like_sf"/>
</dbReference>
<dbReference type="SUPFAM" id="SSF100950">
    <property type="entry name" value="NagB/RpiA/CoA transferase-like"/>
    <property type="match status" value="1"/>
</dbReference>
<evidence type="ECO:0000256" key="2">
    <source>
        <dbReference type="ARBA" id="ARBA00022741"/>
    </source>
</evidence>
<evidence type="ECO:0000256" key="4">
    <source>
        <dbReference type="RuleBase" id="RU361279"/>
    </source>
</evidence>
<protein>
    <recommendedName>
        <fullName evidence="4">5-formyltetrahydrofolate cyclo-ligase</fullName>
        <ecNumber evidence="4">6.3.3.2</ecNumber>
    </recommendedName>
</protein>
<dbReference type="InterPro" id="IPR002698">
    <property type="entry name" value="FTHF_cligase"/>
</dbReference>
<gene>
    <name evidence="5" type="ORF">SPICUR_09290</name>
</gene>
<dbReference type="EC" id="6.3.3.2" evidence="4"/>
<dbReference type="PANTHER" id="PTHR23407:SF1">
    <property type="entry name" value="5-FORMYLTETRAHYDROFOLATE CYCLO-LIGASE"/>
    <property type="match status" value="1"/>
</dbReference>
<dbReference type="InterPro" id="IPR037171">
    <property type="entry name" value="NagB/RpiA_transferase-like"/>
</dbReference>
<evidence type="ECO:0000313" key="5">
    <source>
        <dbReference type="EMBL" id="AGY92779.1"/>
    </source>
</evidence>
<dbReference type="Pfam" id="PF01812">
    <property type="entry name" value="5-FTHF_cyc-lig"/>
    <property type="match status" value="1"/>
</dbReference>
<dbReference type="STRING" id="1335757.SPICUR_09290"/>
<dbReference type="PATRIC" id="fig|1335757.3.peg.1813"/>
<dbReference type="Proteomes" id="UP000017640">
    <property type="component" value="Chromosome"/>
</dbReference>
<dbReference type="GO" id="GO:0009396">
    <property type="term" value="P:folic acid-containing compound biosynthetic process"/>
    <property type="evidence" value="ECO:0007669"/>
    <property type="project" value="TreeGrafter"/>
</dbReference>
<dbReference type="GO" id="GO:0005524">
    <property type="term" value="F:ATP binding"/>
    <property type="evidence" value="ECO:0007669"/>
    <property type="project" value="UniProtKB-KW"/>
</dbReference>
<dbReference type="EMBL" id="CP005990">
    <property type="protein sequence ID" value="AGY92779.1"/>
    <property type="molecule type" value="Genomic_DNA"/>
</dbReference>
<evidence type="ECO:0000256" key="1">
    <source>
        <dbReference type="ARBA" id="ARBA00010638"/>
    </source>
</evidence>
<keyword evidence="6" id="KW-1185">Reference proteome</keyword>
<accession>U5T5I0</accession>
<dbReference type="KEGG" id="spiu:SPICUR_09290"/>
<keyword evidence="4" id="KW-0460">Magnesium</keyword>
<comment type="catalytic activity">
    <reaction evidence="4">
        <text>(6S)-5-formyl-5,6,7,8-tetrahydrofolate + ATP = (6R)-5,10-methenyltetrahydrofolate + ADP + phosphate</text>
        <dbReference type="Rhea" id="RHEA:10488"/>
        <dbReference type="ChEBI" id="CHEBI:30616"/>
        <dbReference type="ChEBI" id="CHEBI:43474"/>
        <dbReference type="ChEBI" id="CHEBI:57455"/>
        <dbReference type="ChEBI" id="CHEBI:57457"/>
        <dbReference type="ChEBI" id="CHEBI:456216"/>
        <dbReference type="EC" id="6.3.3.2"/>
    </reaction>
</comment>
<dbReference type="Gene3D" id="3.40.50.10420">
    <property type="entry name" value="NagB/RpiA/CoA transferase-like"/>
    <property type="match status" value="1"/>
</dbReference>
<dbReference type="GO" id="GO:0035999">
    <property type="term" value="P:tetrahydrofolate interconversion"/>
    <property type="evidence" value="ECO:0007669"/>
    <property type="project" value="TreeGrafter"/>
</dbReference>
<proteinExistence type="inferred from homology"/>
<dbReference type="AlphaFoldDB" id="U5T5I0"/>
<dbReference type="eggNOG" id="COG0212">
    <property type="taxonomic scope" value="Bacteria"/>
</dbReference>
<name>U5T5I0_9GAMM</name>
<evidence type="ECO:0000313" key="6">
    <source>
        <dbReference type="Proteomes" id="UP000017640"/>
    </source>
</evidence>
<comment type="similarity">
    <text evidence="1 4">Belongs to the 5-formyltetrahydrofolate cyclo-ligase family.</text>
</comment>
<dbReference type="GO" id="GO:0046872">
    <property type="term" value="F:metal ion binding"/>
    <property type="evidence" value="ECO:0007669"/>
    <property type="project" value="UniProtKB-KW"/>
</dbReference>
<keyword evidence="2 4" id="KW-0547">Nucleotide-binding</keyword>
<dbReference type="HOGENOM" id="CLU_066245_0_0_6"/>
<evidence type="ECO:0000256" key="3">
    <source>
        <dbReference type="ARBA" id="ARBA00022840"/>
    </source>
</evidence>
<reference evidence="5 6" key="1">
    <citation type="journal article" date="2013" name="BMC Genomics">
        <title>Genomes of "Spiribacter", a streamlined, successful halophilic bacterium.</title>
        <authorList>
            <person name="Lopez-Perez M."/>
            <person name="Ghai R."/>
            <person name="Leon M.J."/>
            <person name="Rodriguez-Olmos A."/>
            <person name="Copa-Patino J.L."/>
            <person name="Soliveri J."/>
            <person name="Sanchez-Porro C."/>
            <person name="Ventosa A."/>
            <person name="Rodriguez-Valera F."/>
        </authorList>
    </citation>
    <scope>NUCLEOTIDE SEQUENCE [LARGE SCALE GENOMIC DNA]</scope>
    <source>
        <strain evidence="5 6">UAH-SP71</strain>
    </source>
</reference>